<gene>
    <name evidence="4" type="ORF">Lnau_0083</name>
</gene>
<comment type="caution">
    <text evidence="4">The sequence shown here is derived from an EMBL/GenBank/DDBJ whole genome shotgun (WGS) entry which is preliminary data.</text>
</comment>
<evidence type="ECO:0000259" key="3">
    <source>
        <dbReference type="Pfam" id="PF00582"/>
    </source>
</evidence>
<dbReference type="PIRSF" id="PIRSF006276">
    <property type="entry name" value="UspA"/>
    <property type="match status" value="1"/>
</dbReference>
<reference evidence="4 5" key="1">
    <citation type="submission" date="2015-11" db="EMBL/GenBank/DDBJ databases">
        <title>Genomic analysis of 38 Legionella species identifies large and diverse effector repertoires.</title>
        <authorList>
            <person name="Burstein D."/>
            <person name="Amaro F."/>
            <person name="Zusman T."/>
            <person name="Lifshitz Z."/>
            <person name="Cohen O."/>
            <person name="Gilbert J.A."/>
            <person name="Pupko T."/>
            <person name="Shuman H.A."/>
            <person name="Segal G."/>
        </authorList>
    </citation>
    <scope>NUCLEOTIDE SEQUENCE [LARGE SCALE GENOMIC DNA]</scope>
    <source>
        <strain evidence="4 5">ATCC 49506</strain>
    </source>
</reference>
<name>A0A0W0X488_9GAMM</name>
<feature type="domain" description="UspA" evidence="3">
    <location>
        <begin position="3"/>
        <end position="147"/>
    </location>
</feature>
<dbReference type="OrthoDB" id="9792500at2"/>
<dbReference type="InterPro" id="IPR014729">
    <property type="entry name" value="Rossmann-like_a/b/a_fold"/>
</dbReference>
<dbReference type="InterPro" id="IPR006015">
    <property type="entry name" value="Universal_stress_UspA"/>
</dbReference>
<dbReference type="Proteomes" id="UP000054725">
    <property type="component" value="Unassembled WGS sequence"/>
</dbReference>
<organism evidence="4 5">
    <name type="scientific">Legionella nautarum</name>
    <dbReference type="NCBI Taxonomy" id="45070"/>
    <lineage>
        <taxon>Bacteria</taxon>
        <taxon>Pseudomonadati</taxon>
        <taxon>Pseudomonadota</taxon>
        <taxon>Gammaproteobacteria</taxon>
        <taxon>Legionellales</taxon>
        <taxon>Legionellaceae</taxon>
        <taxon>Legionella</taxon>
    </lineage>
</organism>
<dbReference type="PRINTS" id="PR01438">
    <property type="entry name" value="UNVRSLSTRESS"/>
</dbReference>
<evidence type="ECO:0000256" key="1">
    <source>
        <dbReference type="ARBA" id="ARBA00008791"/>
    </source>
</evidence>
<dbReference type="RefSeq" id="WP_058503172.1">
    <property type="nucleotide sequence ID" value="NZ_CAAAIF010000002.1"/>
</dbReference>
<sequence>MTYQRIMVAADGSEASKLALQEAIRLSQDQKAEIRVVHIVDENYVNAAETHIDYATLCQAYREEGLKFLDKISKKLRQAKVSFDCQLIELKPFTGKVAEKIVSESQTWPADLLVLGTHGRRGLNHFILGSVAENVIRIATTPVLLIRG</sequence>
<comment type="subcellular location">
    <subcellularLocation>
        <location evidence="2">Cytoplasm</location>
    </subcellularLocation>
</comment>
<dbReference type="EMBL" id="LNYO01000001">
    <property type="protein sequence ID" value="KTD39316.1"/>
    <property type="molecule type" value="Genomic_DNA"/>
</dbReference>
<keyword evidence="2" id="KW-0963">Cytoplasm</keyword>
<dbReference type="Gene3D" id="3.40.50.620">
    <property type="entry name" value="HUPs"/>
    <property type="match status" value="1"/>
</dbReference>
<proteinExistence type="inferred from homology"/>
<keyword evidence="5" id="KW-1185">Reference proteome</keyword>
<dbReference type="PANTHER" id="PTHR46268">
    <property type="entry name" value="STRESS RESPONSE PROTEIN NHAX"/>
    <property type="match status" value="1"/>
</dbReference>
<dbReference type="STRING" id="45070.Lnau_0083"/>
<dbReference type="GO" id="GO:0005737">
    <property type="term" value="C:cytoplasm"/>
    <property type="evidence" value="ECO:0007669"/>
    <property type="project" value="UniProtKB-SubCell"/>
</dbReference>
<dbReference type="AlphaFoldDB" id="A0A0W0X488"/>
<evidence type="ECO:0000313" key="5">
    <source>
        <dbReference type="Proteomes" id="UP000054725"/>
    </source>
</evidence>
<dbReference type="InterPro" id="IPR006016">
    <property type="entry name" value="UspA"/>
</dbReference>
<dbReference type="PANTHER" id="PTHR46268:SF6">
    <property type="entry name" value="UNIVERSAL STRESS PROTEIN UP12"/>
    <property type="match status" value="1"/>
</dbReference>
<evidence type="ECO:0000313" key="4">
    <source>
        <dbReference type="EMBL" id="KTD39316.1"/>
    </source>
</evidence>
<protein>
    <recommendedName>
        <fullName evidence="2">Universal stress protein</fullName>
    </recommendedName>
</protein>
<evidence type="ECO:0000256" key="2">
    <source>
        <dbReference type="PIRNR" id="PIRNR006276"/>
    </source>
</evidence>
<dbReference type="Pfam" id="PF00582">
    <property type="entry name" value="Usp"/>
    <property type="match status" value="1"/>
</dbReference>
<dbReference type="CDD" id="cd00293">
    <property type="entry name" value="USP-like"/>
    <property type="match status" value="1"/>
</dbReference>
<comment type="similarity">
    <text evidence="1 2">Belongs to the universal stress protein A family.</text>
</comment>
<dbReference type="PATRIC" id="fig|45070.6.peg.85"/>
<dbReference type="SUPFAM" id="SSF52402">
    <property type="entry name" value="Adenine nucleotide alpha hydrolases-like"/>
    <property type="match status" value="1"/>
</dbReference>
<accession>A0A0W0X488</accession>